<name>A0A915PRR1_9BILA</name>
<keyword evidence="1" id="KW-1185">Reference proteome</keyword>
<dbReference type="Proteomes" id="UP000887581">
    <property type="component" value="Unplaced"/>
</dbReference>
<protein>
    <submittedName>
        <fullName evidence="2">Uncharacterized protein</fullName>
    </submittedName>
</protein>
<proteinExistence type="predicted"/>
<reference evidence="2" key="1">
    <citation type="submission" date="2022-11" db="UniProtKB">
        <authorList>
            <consortium name="WormBaseParasite"/>
        </authorList>
    </citation>
    <scope>IDENTIFICATION</scope>
</reference>
<organism evidence="1 2">
    <name type="scientific">Setaria digitata</name>
    <dbReference type="NCBI Taxonomy" id="48799"/>
    <lineage>
        <taxon>Eukaryota</taxon>
        <taxon>Metazoa</taxon>
        <taxon>Ecdysozoa</taxon>
        <taxon>Nematoda</taxon>
        <taxon>Chromadorea</taxon>
        <taxon>Rhabditida</taxon>
        <taxon>Spirurina</taxon>
        <taxon>Spiruromorpha</taxon>
        <taxon>Filarioidea</taxon>
        <taxon>Setariidae</taxon>
        <taxon>Setaria</taxon>
    </lineage>
</organism>
<dbReference type="AlphaFoldDB" id="A0A915PRR1"/>
<sequence length="84" mass="9356">MGYGRHAARLIVRGGHTTAADTHYRYCVAEVWTLVDRADDPIHTVRVRVHVHAHLHLQVHVFAVPGKSNNPSTVIARVQDNVGM</sequence>
<accession>A0A915PRR1</accession>
<evidence type="ECO:0000313" key="2">
    <source>
        <dbReference type="WBParaSite" id="sdigi.contig260.g6801.t1"/>
    </source>
</evidence>
<evidence type="ECO:0000313" key="1">
    <source>
        <dbReference type="Proteomes" id="UP000887581"/>
    </source>
</evidence>
<dbReference type="WBParaSite" id="sdigi.contig260.g6801.t1">
    <property type="protein sequence ID" value="sdigi.contig260.g6801.t1"/>
    <property type="gene ID" value="sdigi.contig260.g6801"/>
</dbReference>